<feature type="chain" id="PRO_5045887493" evidence="1">
    <location>
        <begin position="25"/>
        <end position="157"/>
    </location>
</feature>
<keyword evidence="1" id="KW-0732">Signal</keyword>
<keyword evidence="3" id="KW-1185">Reference proteome</keyword>
<dbReference type="Proteomes" id="UP001589738">
    <property type="component" value="Unassembled WGS sequence"/>
</dbReference>
<evidence type="ECO:0000256" key="1">
    <source>
        <dbReference type="SAM" id="SignalP"/>
    </source>
</evidence>
<accession>A0ABV6KPE2</accession>
<gene>
    <name evidence="2" type="ORF">ACFFHF_08015</name>
</gene>
<dbReference type="PROSITE" id="PS51257">
    <property type="entry name" value="PROKAR_LIPOPROTEIN"/>
    <property type="match status" value="1"/>
</dbReference>
<organism evidence="2 3">
    <name type="scientific">Robertmurraya beringensis</name>
    <dbReference type="NCBI Taxonomy" id="641660"/>
    <lineage>
        <taxon>Bacteria</taxon>
        <taxon>Bacillati</taxon>
        <taxon>Bacillota</taxon>
        <taxon>Bacilli</taxon>
        <taxon>Bacillales</taxon>
        <taxon>Bacillaceae</taxon>
        <taxon>Robertmurraya</taxon>
    </lineage>
</organism>
<evidence type="ECO:0000313" key="3">
    <source>
        <dbReference type="Proteomes" id="UP001589738"/>
    </source>
</evidence>
<feature type="signal peptide" evidence="1">
    <location>
        <begin position="1"/>
        <end position="24"/>
    </location>
</feature>
<name>A0ABV6KPE2_9BACI</name>
<dbReference type="RefSeq" id="WP_340902918.1">
    <property type="nucleotide sequence ID" value="NZ_JBHLUU010000022.1"/>
</dbReference>
<sequence length="157" mass="18046">MKKSLTLTLITALTALLTSCNTDATQHSGMSLIQKSDPDPIILDEKTEKDHKLVASIKKDVAKFDELYDVAVIKGEEEILVAYKVKHMQRFHMVKIEGEINKMLEEKYPKENFIVSSDYKIFLEAVELNDKMKDPDFSEKDAKKKLEEIIKLKKELT</sequence>
<dbReference type="EMBL" id="JBHLUU010000022">
    <property type="protein sequence ID" value="MFC0475204.1"/>
    <property type="molecule type" value="Genomic_DNA"/>
</dbReference>
<comment type="caution">
    <text evidence="2">The sequence shown here is derived from an EMBL/GenBank/DDBJ whole genome shotgun (WGS) entry which is preliminary data.</text>
</comment>
<reference evidence="2 3" key="1">
    <citation type="submission" date="2024-09" db="EMBL/GenBank/DDBJ databases">
        <authorList>
            <person name="Sun Q."/>
            <person name="Mori K."/>
        </authorList>
    </citation>
    <scope>NUCLEOTIDE SEQUENCE [LARGE SCALE GENOMIC DNA]</scope>
    <source>
        <strain evidence="2 3">CGMCC 1.9126</strain>
    </source>
</reference>
<evidence type="ECO:0000313" key="2">
    <source>
        <dbReference type="EMBL" id="MFC0475204.1"/>
    </source>
</evidence>
<proteinExistence type="predicted"/>
<protein>
    <submittedName>
        <fullName evidence="2">Sporulation protein</fullName>
    </submittedName>
</protein>